<dbReference type="GO" id="GO:0016787">
    <property type="term" value="F:hydrolase activity"/>
    <property type="evidence" value="ECO:0007669"/>
    <property type="project" value="UniProtKB-KW"/>
</dbReference>
<evidence type="ECO:0000256" key="3">
    <source>
        <dbReference type="SAM" id="Phobius"/>
    </source>
</evidence>
<keyword evidence="5" id="KW-1185">Reference proteome</keyword>
<protein>
    <submittedName>
        <fullName evidence="4">SrtB family sortase</fullName>
        <ecNumber evidence="4">3.4.22.71</ecNumber>
    </submittedName>
</protein>
<dbReference type="InterPro" id="IPR009835">
    <property type="entry name" value="SrtB"/>
</dbReference>
<dbReference type="EMBL" id="NOJY02000013">
    <property type="protein sequence ID" value="RDY27460.1"/>
    <property type="molecule type" value="Genomic_DNA"/>
</dbReference>
<gene>
    <name evidence="4" type="primary">srtB</name>
    <name evidence="4" type="ORF">CHL78_009610</name>
</gene>
<dbReference type="OrthoDB" id="9806013at2"/>
<dbReference type="SUPFAM" id="SSF63817">
    <property type="entry name" value="Sortase"/>
    <property type="match status" value="1"/>
</dbReference>
<evidence type="ECO:0000313" key="4">
    <source>
        <dbReference type="EMBL" id="RDY27460.1"/>
    </source>
</evidence>
<keyword evidence="1 4" id="KW-0378">Hydrolase</keyword>
<feature type="active site" description="Acyl-thioester intermediate" evidence="2">
    <location>
        <position position="210"/>
    </location>
</feature>
<name>A0A371J3U6_9FIRM</name>
<dbReference type="RefSeq" id="WP_116041420.1">
    <property type="nucleotide sequence ID" value="NZ_NOJY02000013.1"/>
</dbReference>
<keyword evidence="3" id="KW-0472">Membrane</keyword>
<evidence type="ECO:0000256" key="1">
    <source>
        <dbReference type="ARBA" id="ARBA00022801"/>
    </source>
</evidence>
<dbReference type="CDD" id="cd05826">
    <property type="entry name" value="Sortase_B"/>
    <property type="match status" value="1"/>
</dbReference>
<dbReference type="AlphaFoldDB" id="A0A371J3U6"/>
<dbReference type="Gene3D" id="2.40.260.10">
    <property type="entry name" value="Sortase"/>
    <property type="match status" value="1"/>
</dbReference>
<sequence length="228" mass="27073">MKSVIRWIVNIVLIAIIIYCGYNIYLKLTDYKEADKTYTKIQEIKNTGKEDLSTLNPDFRAWIKVDNTNIDYPVVQGKDNNYYLNKDFYSNKLGSGSIFMDYRNDYKNDRNLIIYGHNMKNKTMFAQLEKFKDENFWKENNKIRLVENDKEYIYEVFSAYFVNPDFDYLRNEFNSDEEYKNYLQAIKSKSLFSSDLPVSTDDKIITLSTCSYEFNDARTVIHGKLISE</sequence>
<feature type="active site" description="Proton donor/acceptor" evidence="2">
    <location>
        <position position="117"/>
    </location>
</feature>
<evidence type="ECO:0000313" key="5">
    <source>
        <dbReference type="Proteomes" id="UP000215694"/>
    </source>
</evidence>
<dbReference type="EC" id="3.4.22.71" evidence="4"/>
<comment type="caution">
    <text evidence="4">The sequence shown here is derived from an EMBL/GenBank/DDBJ whole genome shotgun (WGS) entry which is preliminary data.</text>
</comment>
<dbReference type="InterPro" id="IPR023365">
    <property type="entry name" value="Sortase_dom-sf"/>
</dbReference>
<evidence type="ECO:0000256" key="2">
    <source>
        <dbReference type="PIRSR" id="PIRSR605754-1"/>
    </source>
</evidence>
<keyword evidence="3" id="KW-0812">Transmembrane</keyword>
<keyword evidence="3" id="KW-1133">Transmembrane helix</keyword>
<organism evidence="4 5">
    <name type="scientific">Romboutsia weinsteinii</name>
    <dbReference type="NCBI Taxonomy" id="2020949"/>
    <lineage>
        <taxon>Bacteria</taxon>
        <taxon>Bacillati</taxon>
        <taxon>Bacillota</taxon>
        <taxon>Clostridia</taxon>
        <taxon>Peptostreptococcales</taxon>
        <taxon>Peptostreptococcaceae</taxon>
        <taxon>Romboutsia</taxon>
    </lineage>
</organism>
<proteinExistence type="predicted"/>
<accession>A0A371J3U6</accession>
<dbReference type="InterPro" id="IPR005754">
    <property type="entry name" value="Sortase"/>
</dbReference>
<dbReference type="NCBIfam" id="TIGR03064">
    <property type="entry name" value="sortase_srtB"/>
    <property type="match status" value="1"/>
</dbReference>
<dbReference type="Pfam" id="PF04203">
    <property type="entry name" value="Sortase"/>
    <property type="match status" value="1"/>
</dbReference>
<feature type="transmembrane region" description="Helical" evidence="3">
    <location>
        <begin position="7"/>
        <end position="26"/>
    </location>
</feature>
<reference evidence="4 5" key="1">
    <citation type="journal article" date="2017" name="Genome Announc.">
        <title>Draft Genome Sequence of Romboutsia weinsteinii sp. nov. Strain CCRI-19649(T) Isolated from Surface Water.</title>
        <authorList>
            <person name="Maheux A.F."/>
            <person name="Boudreau D.K."/>
            <person name="Berube E."/>
            <person name="Boissinot M."/>
            <person name="Cantin P."/>
            <person name="Raymond F."/>
            <person name="Corbeil J."/>
            <person name="Omar R.F."/>
            <person name="Bergeron M.G."/>
        </authorList>
    </citation>
    <scope>NUCLEOTIDE SEQUENCE [LARGE SCALE GENOMIC DNA]</scope>
    <source>
        <strain evidence="4 5">CCRI-19649</strain>
    </source>
</reference>
<dbReference type="Proteomes" id="UP000215694">
    <property type="component" value="Unassembled WGS sequence"/>
</dbReference>